<dbReference type="GO" id="GO:0016020">
    <property type="term" value="C:membrane"/>
    <property type="evidence" value="ECO:0007669"/>
    <property type="project" value="UniProtKB-SubCell"/>
</dbReference>
<feature type="compositionally biased region" description="Polar residues" evidence="5">
    <location>
        <begin position="424"/>
        <end position="433"/>
    </location>
</feature>
<dbReference type="Gene3D" id="1.20.1070.10">
    <property type="entry name" value="Rhodopsin 7-helix transmembrane proteins"/>
    <property type="match status" value="1"/>
</dbReference>
<evidence type="ECO:0000256" key="1">
    <source>
        <dbReference type="ARBA" id="ARBA00004141"/>
    </source>
</evidence>
<comment type="subcellular location">
    <subcellularLocation>
        <location evidence="1">Membrane</location>
        <topology evidence="1">Multi-pass membrane protein</topology>
    </subcellularLocation>
</comment>
<dbReference type="GO" id="GO:0004930">
    <property type="term" value="F:G protein-coupled receptor activity"/>
    <property type="evidence" value="ECO:0007669"/>
    <property type="project" value="InterPro"/>
</dbReference>
<feature type="compositionally biased region" description="Low complexity" evidence="5">
    <location>
        <begin position="286"/>
        <end position="296"/>
    </location>
</feature>
<feature type="transmembrane region" description="Helical" evidence="6">
    <location>
        <begin position="175"/>
        <end position="197"/>
    </location>
</feature>
<evidence type="ECO:0000313" key="8">
    <source>
        <dbReference type="Proteomes" id="UP000814243"/>
    </source>
</evidence>
<feature type="transmembrane region" description="Helical" evidence="6">
    <location>
        <begin position="32"/>
        <end position="49"/>
    </location>
</feature>
<evidence type="ECO:0000256" key="2">
    <source>
        <dbReference type="ARBA" id="ARBA00022692"/>
    </source>
</evidence>
<feature type="region of interest" description="Disordered" evidence="5">
    <location>
        <begin position="244"/>
        <end position="453"/>
    </location>
</feature>
<evidence type="ECO:0000256" key="4">
    <source>
        <dbReference type="ARBA" id="ARBA00023136"/>
    </source>
</evidence>
<dbReference type="EMBL" id="JACEFF010000061">
    <property type="protein sequence ID" value="KAH9644920.1"/>
    <property type="molecule type" value="Genomic_DNA"/>
</dbReference>
<dbReference type="InterPro" id="IPR000832">
    <property type="entry name" value="GPCR_2_secretin-like"/>
</dbReference>
<protein>
    <recommendedName>
        <fullName evidence="9">G-protein coupled receptors family 2 profile 2 domain-containing protein</fullName>
    </recommendedName>
</protein>
<evidence type="ECO:0000256" key="5">
    <source>
        <dbReference type="SAM" id="MobiDB-lite"/>
    </source>
</evidence>
<keyword evidence="3 6" id="KW-1133">Transmembrane helix</keyword>
<feature type="compositionally biased region" description="Acidic residues" evidence="5">
    <location>
        <begin position="335"/>
        <end position="347"/>
    </location>
</feature>
<proteinExistence type="predicted"/>
<feature type="transmembrane region" description="Helical" evidence="6">
    <location>
        <begin position="139"/>
        <end position="163"/>
    </location>
</feature>
<sequence>MTASAVTNTVIALAVSNTLAWSSVRMQGGGDVPALLVGVGAGVVCVRGWQVRRLVRELRDVNHAGLAAPLAAAYAAPAVLLALAASHHQHQYGNALFCWVSCHEPVVWWVVIPAAVYAGAALVFLAGATRAAFTVRDHVIGLLLGVSVVCVPLVVVSWASALLLGSEVGGRRDALSAALAAAVAAHAAAAALGYIAFNIRVRDNLKRTVLRCLGKKVPLVDTSIIVSSSAQNLSQVNRSALAYHSSTEPGRQMRNIGISASSTTSRSTTKTSSSPYSRSDGQLRHTSTSTSNYNTSASDMPAYLRGFDSSLHTRKDDEGRRRRKAVTDGETTGETGEEATEATDSDSDVSARSLDLASSHSSDDDETSTRRSSHPPSANRDRATSGSAASYLPNITEGAPLAMQPRWPSHIREESNRPEMGRWSQETASDNEGNNGGMASPSPNPLPNPDLTSDVYQLSRHRMKPSILENVHDTYVASVDASRLPLDNRYGVMDDELMYGVLPTDTEKQMQYDPNYPISPTMYRLPGNPYGSKTYLPSRTSDYGFSPTKYLTGDTNVYGSRDFRDSGVSTREHDGYPPRDYRDSGIATMLKNDYQRKMEGHYGADYADRMSEGSDKHHDKYLFPYTGM</sequence>
<feature type="transmembrane region" description="Helical" evidence="6">
    <location>
        <begin position="61"/>
        <end position="86"/>
    </location>
</feature>
<accession>A0A922MX40</accession>
<feature type="compositionally biased region" description="Basic and acidic residues" evidence="5">
    <location>
        <begin position="311"/>
        <end position="320"/>
    </location>
</feature>
<comment type="caution">
    <text evidence="7">The sequence shown here is derived from an EMBL/GenBank/DDBJ whole genome shotgun (WGS) entry which is preliminary data.</text>
</comment>
<feature type="compositionally biased region" description="Low complexity" evidence="5">
    <location>
        <begin position="350"/>
        <end position="360"/>
    </location>
</feature>
<dbReference type="AlphaFoldDB" id="A0A922MX40"/>
<evidence type="ECO:0000256" key="3">
    <source>
        <dbReference type="ARBA" id="ARBA00022989"/>
    </source>
</evidence>
<evidence type="ECO:0000313" key="7">
    <source>
        <dbReference type="EMBL" id="KAH9644920.1"/>
    </source>
</evidence>
<evidence type="ECO:0008006" key="9">
    <source>
        <dbReference type="Google" id="ProtNLM"/>
    </source>
</evidence>
<gene>
    <name evidence="7" type="ORF">HF086_014408</name>
</gene>
<dbReference type="Pfam" id="PF00002">
    <property type="entry name" value="7tm_2"/>
    <property type="match status" value="1"/>
</dbReference>
<feature type="compositionally biased region" description="Basic and acidic residues" evidence="5">
    <location>
        <begin position="410"/>
        <end position="420"/>
    </location>
</feature>
<dbReference type="Proteomes" id="UP000814243">
    <property type="component" value="Unassembled WGS sequence"/>
</dbReference>
<feature type="compositionally biased region" description="Low complexity" evidence="5">
    <location>
        <begin position="259"/>
        <end position="279"/>
    </location>
</feature>
<organism evidence="7 8">
    <name type="scientific">Spodoptera exigua</name>
    <name type="common">Beet armyworm</name>
    <name type="synonym">Noctua fulgens</name>
    <dbReference type="NCBI Taxonomy" id="7107"/>
    <lineage>
        <taxon>Eukaryota</taxon>
        <taxon>Metazoa</taxon>
        <taxon>Ecdysozoa</taxon>
        <taxon>Arthropoda</taxon>
        <taxon>Hexapoda</taxon>
        <taxon>Insecta</taxon>
        <taxon>Pterygota</taxon>
        <taxon>Neoptera</taxon>
        <taxon>Endopterygota</taxon>
        <taxon>Lepidoptera</taxon>
        <taxon>Glossata</taxon>
        <taxon>Ditrysia</taxon>
        <taxon>Noctuoidea</taxon>
        <taxon>Noctuidae</taxon>
        <taxon>Amphipyrinae</taxon>
        <taxon>Spodoptera</taxon>
    </lineage>
</organism>
<reference evidence="7" key="1">
    <citation type="journal article" date="2021" name="G3 (Bethesda)">
        <title>Genome and transcriptome analysis of the beet armyworm Spodoptera exigua reveals targets for pest control. .</title>
        <authorList>
            <person name="Simon S."/>
            <person name="Breeschoten T."/>
            <person name="Jansen H.J."/>
            <person name="Dirks R.P."/>
            <person name="Schranz M.E."/>
            <person name="Ros V.I.D."/>
        </authorList>
    </citation>
    <scope>NUCLEOTIDE SEQUENCE</scope>
    <source>
        <strain evidence="7">TB_SE_WUR_2020</strain>
    </source>
</reference>
<name>A0A922MX40_SPOEX</name>
<feature type="region of interest" description="Disordered" evidence="5">
    <location>
        <begin position="562"/>
        <end position="584"/>
    </location>
</feature>
<keyword evidence="2 6" id="KW-0812">Transmembrane</keyword>
<feature type="compositionally biased region" description="Basic and acidic residues" evidence="5">
    <location>
        <begin position="562"/>
        <end position="583"/>
    </location>
</feature>
<evidence type="ECO:0000256" key="6">
    <source>
        <dbReference type="SAM" id="Phobius"/>
    </source>
</evidence>
<feature type="transmembrane region" description="Helical" evidence="6">
    <location>
        <begin position="106"/>
        <end position="127"/>
    </location>
</feature>
<keyword evidence="4 6" id="KW-0472">Membrane</keyword>